<dbReference type="Gene3D" id="2.30.110.10">
    <property type="entry name" value="Electron Transport, Fmn-binding Protein, Chain A"/>
    <property type="match status" value="1"/>
</dbReference>
<dbReference type="Proteomes" id="UP000298050">
    <property type="component" value="Unassembled WGS sequence"/>
</dbReference>
<dbReference type="GO" id="GO:0070967">
    <property type="term" value="F:coenzyme F420 binding"/>
    <property type="evidence" value="ECO:0007669"/>
    <property type="project" value="TreeGrafter"/>
</dbReference>
<evidence type="ECO:0000313" key="3">
    <source>
        <dbReference type="Proteomes" id="UP000298050"/>
    </source>
</evidence>
<dbReference type="GO" id="GO:0005829">
    <property type="term" value="C:cytosol"/>
    <property type="evidence" value="ECO:0007669"/>
    <property type="project" value="TreeGrafter"/>
</dbReference>
<dbReference type="PANTHER" id="PTHR35176:SF11">
    <property type="entry name" value="PYRIDOXAMINE 5'-PHOSPHATE OXIDASE FAMILY PROTEIN"/>
    <property type="match status" value="1"/>
</dbReference>
<dbReference type="OrthoDB" id="5738083at2"/>
<dbReference type="GO" id="GO:0016627">
    <property type="term" value="F:oxidoreductase activity, acting on the CH-CH group of donors"/>
    <property type="evidence" value="ECO:0007669"/>
    <property type="project" value="TreeGrafter"/>
</dbReference>
<accession>A0A4Z0M9S6</accession>
<dbReference type="EC" id="1.-.-.-" evidence="2"/>
<comment type="caution">
    <text evidence="2">The sequence shown here is derived from an EMBL/GenBank/DDBJ whole genome shotgun (WGS) entry which is preliminary data.</text>
</comment>
<dbReference type="InterPro" id="IPR012349">
    <property type="entry name" value="Split_barrel_FMN-bd"/>
</dbReference>
<dbReference type="InterPro" id="IPR019965">
    <property type="entry name" value="PPOX_F420-dep_Rv2061_put"/>
</dbReference>
<sequence length="132" mass="14907">MLSVADEGVREALQRAKYVSFSTLRRNGNWVDTPVWCAPDADCLYIFSAGEAGKVKRLRNFAQCRLATCTFNGRLTGDWHTGKAWLIDDAEEAAVAHRALLRKYGLQMRAADFGARLSGRLQRRRYIGVRLD</sequence>
<reference evidence="2 3" key="1">
    <citation type="submission" date="2019-04" db="EMBL/GenBank/DDBJ databases">
        <title>Taxonomy of novel Haliea sp. from mangrove soil of West Coast of India.</title>
        <authorList>
            <person name="Verma A."/>
            <person name="Kumar P."/>
            <person name="Krishnamurthi S."/>
        </authorList>
    </citation>
    <scope>NUCLEOTIDE SEQUENCE [LARGE SCALE GENOMIC DNA]</scope>
    <source>
        <strain evidence="2 3">SAOS-164</strain>
    </source>
</reference>
<evidence type="ECO:0000256" key="1">
    <source>
        <dbReference type="ARBA" id="ARBA00023002"/>
    </source>
</evidence>
<dbReference type="InterPro" id="IPR052019">
    <property type="entry name" value="F420H2_bilvrd_red/Heme_oxyg"/>
</dbReference>
<protein>
    <submittedName>
        <fullName evidence="2">PPOX class F420-dependent oxidoreductase</fullName>
        <ecNumber evidence="2">1.-.-.-</ecNumber>
    </submittedName>
</protein>
<organism evidence="2 3">
    <name type="scientific">Mangrovimicrobium sediminis</name>
    <dbReference type="NCBI Taxonomy" id="2562682"/>
    <lineage>
        <taxon>Bacteria</taxon>
        <taxon>Pseudomonadati</taxon>
        <taxon>Pseudomonadota</taxon>
        <taxon>Gammaproteobacteria</taxon>
        <taxon>Cellvibrionales</taxon>
        <taxon>Halieaceae</taxon>
        <taxon>Mangrovimicrobium</taxon>
    </lineage>
</organism>
<keyword evidence="1 2" id="KW-0560">Oxidoreductase</keyword>
<name>A0A4Z0M9S6_9GAMM</name>
<dbReference type="PANTHER" id="PTHR35176">
    <property type="entry name" value="HEME OXYGENASE HI_0854-RELATED"/>
    <property type="match status" value="1"/>
</dbReference>
<keyword evidence="3" id="KW-1185">Reference proteome</keyword>
<dbReference type="NCBIfam" id="TIGR03666">
    <property type="entry name" value="Rv2061_F420"/>
    <property type="match status" value="1"/>
</dbReference>
<proteinExistence type="predicted"/>
<dbReference type="SUPFAM" id="SSF50475">
    <property type="entry name" value="FMN-binding split barrel"/>
    <property type="match status" value="1"/>
</dbReference>
<dbReference type="EMBL" id="SRLE01000001">
    <property type="protein sequence ID" value="TGD76156.1"/>
    <property type="molecule type" value="Genomic_DNA"/>
</dbReference>
<evidence type="ECO:0000313" key="2">
    <source>
        <dbReference type="EMBL" id="TGD76156.1"/>
    </source>
</evidence>
<gene>
    <name evidence="2" type="ORF">E4634_01005</name>
</gene>
<dbReference type="AlphaFoldDB" id="A0A4Z0M9S6"/>